<dbReference type="SUPFAM" id="SSF50475">
    <property type="entry name" value="FMN-binding split barrel"/>
    <property type="match status" value="1"/>
</dbReference>
<dbReference type="Proteomes" id="UP000651085">
    <property type="component" value="Unassembled WGS sequence"/>
</dbReference>
<evidence type="ECO:0000313" key="2">
    <source>
        <dbReference type="Proteomes" id="UP000651085"/>
    </source>
</evidence>
<dbReference type="AlphaFoldDB" id="A0A926IPT4"/>
<dbReference type="PANTHER" id="PTHR34071:SF2">
    <property type="entry name" value="FLAVIN-NUCLEOTIDE-BINDING PROTEIN"/>
    <property type="match status" value="1"/>
</dbReference>
<accession>A0A926IPT4</accession>
<dbReference type="RefSeq" id="WP_262434003.1">
    <property type="nucleotide sequence ID" value="NZ_JACRTF010000001.1"/>
</dbReference>
<organism evidence="1 2">
    <name type="scientific">Jilunia laotingensis</name>
    <dbReference type="NCBI Taxonomy" id="2763675"/>
    <lineage>
        <taxon>Bacteria</taxon>
        <taxon>Pseudomonadati</taxon>
        <taxon>Bacteroidota</taxon>
        <taxon>Bacteroidia</taxon>
        <taxon>Bacteroidales</taxon>
        <taxon>Bacteroidaceae</taxon>
        <taxon>Jilunia</taxon>
    </lineage>
</organism>
<gene>
    <name evidence="1" type="ORF">H8744_06100</name>
</gene>
<comment type="caution">
    <text evidence="1">The sequence shown here is derived from an EMBL/GenBank/DDBJ whole genome shotgun (WGS) entry which is preliminary data.</text>
</comment>
<evidence type="ECO:0000313" key="1">
    <source>
        <dbReference type="EMBL" id="MBC8592830.1"/>
    </source>
</evidence>
<dbReference type="Pfam" id="PF12900">
    <property type="entry name" value="Pyridox_ox_2"/>
    <property type="match status" value="1"/>
</dbReference>
<protein>
    <submittedName>
        <fullName evidence="1">Pyridoxamine 5'-phosphate oxidase family protein</fullName>
    </submittedName>
</protein>
<proteinExistence type="predicted"/>
<name>A0A926IPT4_9BACT</name>
<reference evidence="1" key="1">
    <citation type="submission" date="2020-08" db="EMBL/GenBank/DDBJ databases">
        <title>Genome public.</title>
        <authorList>
            <person name="Liu C."/>
            <person name="Sun Q."/>
        </authorList>
    </citation>
    <scope>NUCLEOTIDE SEQUENCE</scope>
    <source>
        <strain evidence="1">N12</strain>
    </source>
</reference>
<dbReference type="EMBL" id="JACRTF010000001">
    <property type="protein sequence ID" value="MBC8592830.1"/>
    <property type="molecule type" value="Genomic_DNA"/>
</dbReference>
<dbReference type="InterPro" id="IPR012349">
    <property type="entry name" value="Split_barrel_FMN-bd"/>
</dbReference>
<dbReference type="Gene3D" id="2.30.110.10">
    <property type="entry name" value="Electron Transport, Fmn-binding Protein, Chain A"/>
    <property type="match status" value="1"/>
</dbReference>
<keyword evidence="2" id="KW-1185">Reference proteome</keyword>
<sequence>MKTIVIEDKQRVEEIISRCDICFVGITDLEGNPYVIPMNFGYREGVIYLHSGPTGSSIDMLKRNNHVCVTFSTDHELVFQHPKVACSYRMKAKSVICRGQVSFIEDMDSKREALNIIMSHYSSREFIYSDPAVRNVKIWEIPIDSVTAKEYAAPHDKANQ</sequence>
<dbReference type="InterPro" id="IPR024747">
    <property type="entry name" value="Pyridox_Oxase-rel"/>
</dbReference>
<dbReference type="PANTHER" id="PTHR34071">
    <property type="entry name" value="5-NITROIMIDAZOLE ANTIBIOTICS RESISTANCE PROTEIN, NIMA-FAMILY-RELATED PROTEIN-RELATED"/>
    <property type="match status" value="1"/>
</dbReference>